<accession>A0A9P7RK51</accession>
<dbReference type="Proteomes" id="UP000699042">
    <property type="component" value="Unassembled WGS sequence"/>
</dbReference>
<evidence type="ECO:0000313" key="1">
    <source>
        <dbReference type="EMBL" id="KAG7057950.1"/>
    </source>
</evidence>
<keyword evidence="2" id="KW-1185">Reference proteome</keyword>
<dbReference type="AlphaFoldDB" id="A0A9P7RK51"/>
<sequence>MGRHTHNSSRNLTTSPTPHFAQSIHLSPSFWTDTACILSGKQKPMSRLDSPLRPCQLRHMQCPSYRPASAG</sequence>
<proteinExistence type="predicted"/>
<comment type="caution">
    <text evidence="1">The sequence shown here is derived from an EMBL/GenBank/DDBJ whole genome shotgun (WGS) entry which is preliminary data.</text>
</comment>
<protein>
    <submittedName>
        <fullName evidence="1">Uncharacterized protein</fullName>
    </submittedName>
</protein>
<dbReference type="EMBL" id="JAESDN010000001">
    <property type="protein sequence ID" value="KAG7057950.1"/>
    <property type="molecule type" value="Genomic_DNA"/>
</dbReference>
<name>A0A9P7RK51_9PEZI</name>
<organism evidence="1 2">
    <name type="scientific">Colletotrichum scovillei</name>
    <dbReference type="NCBI Taxonomy" id="1209932"/>
    <lineage>
        <taxon>Eukaryota</taxon>
        <taxon>Fungi</taxon>
        <taxon>Dikarya</taxon>
        <taxon>Ascomycota</taxon>
        <taxon>Pezizomycotina</taxon>
        <taxon>Sordariomycetes</taxon>
        <taxon>Hypocreomycetidae</taxon>
        <taxon>Glomerellales</taxon>
        <taxon>Glomerellaceae</taxon>
        <taxon>Colletotrichum</taxon>
        <taxon>Colletotrichum acutatum species complex</taxon>
    </lineage>
</organism>
<reference evidence="1" key="1">
    <citation type="submission" date="2021-05" db="EMBL/GenBank/DDBJ databases">
        <title>Comparative genomics of three Colletotrichum scovillei strains and genetic complementation revealed genes involved fungal growth and virulence on chili pepper.</title>
        <authorList>
            <person name="Hsieh D.-K."/>
            <person name="Chuang S.-C."/>
            <person name="Chen C.-Y."/>
            <person name="Chao Y.-T."/>
            <person name="Lu M.-Y.J."/>
            <person name="Lee M.-H."/>
            <person name="Shih M.-C."/>
        </authorList>
    </citation>
    <scope>NUCLEOTIDE SEQUENCE</scope>
    <source>
        <strain evidence="1">Coll-153</strain>
    </source>
</reference>
<evidence type="ECO:0000313" key="2">
    <source>
        <dbReference type="Proteomes" id="UP000699042"/>
    </source>
</evidence>
<gene>
    <name evidence="1" type="ORF">JMJ77_005331</name>
</gene>